<keyword evidence="3" id="KW-1185">Reference proteome</keyword>
<proteinExistence type="predicted"/>
<name>A0A1G6B439_EUBOX</name>
<accession>A0A1G6B439</accession>
<sequence length="124" mass="13513">MKEVFDVYVGFLFIILVSITSMSVITAGVEVREADAYCSAVVEELENSDFNKDVLNACLSQAEENGYEMTIITSDNAGNQNTYTNESGATSTDGVTFAEVVLEYDFSINFLNADSSHTMRGFAS</sequence>
<keyword evidence="1" id="KW-0812">Transmembrane</keyword>
<dbReference type="EMBL" id="FMXR01000008">
    <property type="protein sequence ID" value="SDB15362.1"/>
    <property type="molecule type" value="Genomic_DNA"/>
</dbReference>
<keyword evidence="1" id="KW-1133">Transmembrane helix</keyword>
<reference evidence="2 3" key="1">
    <citation type="submission" date="2016-10" db="EMBL/GenBank/DDBJ databases">
        <authorList>
            <person name="de Groot N.N."/>
        </authorList>
    </citation>
    <scope>NUCLEOTIDE SEQUENCE [LARGE SCALE GENOMIC DNA]</scope>
    <source>
        <strain evidence="2 3">DSM 3217</strain>
    </source>
</reference>
<organism evidence="2 3">
    <name type="scientific">Eubacterium oxidoreducens</name>
    <dbReference type="NCBI Taxonomy" id="1732"/>
    <lineage>
        <taxon>Bacteria</taxon>
        <taxon>Bacillati</taxon>
        <taxon>Bacillota</taxon>
        <taxon>Clostridia</taxon>
        <taxon>Eubacteriales</taxon>
        <taxon>Eubacteriaceae</taxon>
        <taxon>Eubacterium</taxon>
    </lineage>
</organism>
<evidence type="ECO:0000313" key="2">
    <source>
        <dbReference type="EMBL" id="SDB15362.1"/>
    </source>
</evidence>
<evidence type="ECO:0000313" key="3">
    <source>
        <dbReference type="Proteomes" id="UP000199228"/>
    </source>
</evidence>
<gene>
    <name evidence="2" type="ORF">SAMN02910417_01143</name>
</gene>
<dbReference type="OrthoDB" id="2059201at2"/>
<dbReference type="STRING" id="1732.SAMN02910417_01143"/>
<dbReference type="AlphaFoldDB" id="A0A1G6B439"/>
<keyword evidence="1" id="KW-0472">Membrane</keyword>
<evidence type="ECO:0000256" key="1">
    <source>
        <dbReference type="SAM" id="Phobius"/>
    </source>
</evidence>
<protein>
    <submittedName>
        <fullName evidence="2">Uncharacterized protein</fullName>
    </submittedName>
</protein>
<feature type="transmembrane region" description="Helical" evidence="1">
    <location>
        <begin position="7"/>
        <end position="29"/>
    </location>
</feature>
<dbReference type="RefSeq" id="WP_090173146.1">
    <property type="nucleotide sequence ID" value="NZ_FMXR01000008.1"/>
</dbReference>
<dbReference type="Proteomes" id="UP000199228">
    <property type="component" value="Unassembled WGS sequence"/>
</dbReference>